<feature type="transmembrane region" description="Helical" evidence="10">
    <location>
        <begin position="217"/>
        <end position="235"/>
    </location>
</feature>
<keyword evidence="6 9" id="KW-0812">Transmembrane</keyword>
<evidence type="ECO:0000256" key="2">
    <source>
        <dbReference type="ARBA" id="ARBA00005745"/>
    </source>
</evidence>
<name>A0A0A3YSM9_9GAMM</name>
<dbReference type="GO" id="GO:0005886">
    <property type="term" value="C:plasma membrane"/>
    <property type="evidence" value="ECO:0007669"/>
    <property type="project" value="UniProtKB-SubCell"/>
</dbReference>
<evidence type="ECO:0000256" key="10">
    <source>
        <dbReference type="SAM" id="Phobius"/>
    </source>
</evidence>
<evidence type="ECO:0000256" key="1">
    <source>
        <dbReference type="ARBA" id="ARBA00004429"/>
    </source>
</evidence>
<evidence type="ECO:0000256" key="5">
    <source>
        <dbReference type="ARBA" id="ARBA00022519"/>
    </source>
</evidence>
<keyword evidence="7 10" id="KW-1133">Transmembrane helix</keyword>
<keyword evidence="5" id="KW-0997">Cell inner membrane</keyword>
<feature type="transmembrane region" description="Helical" evidence="10">
    <location>
        <begin position="371"/>
        <end position="391"/>
    </location>
</feature>
<dbReference type="RefSeq" id="WP_034897585.1">
    <property type="nucleotide sequence ID" value="NZ_JRUQ01000062.1"/>
</dbReference>
<evidence type="ECO:0000313" key="13">
    <source>
        <dbReference type="Proteomes" id="UP000030351"/>
    </source>
</evidence>
<evidence type="ECO:0000256" key="9">
    <source>
        <dbReference type="RuleBase" id="RU003923"/>
    </source>
</evidence>
<dbReference type="EMBL" id="JRUQ01000062">
    <property type="protein sequence ID" value="KGT88351.1"/>
    <property type="molecule type" value="Genomic_DNA"/>
</dbReference>
<evidence type="ECO:0000256" key="6">
    <source>
        <dbReference type="ARBA" id="ARBA00022692"/>
    </source>
</evidence>
<feature type="transmembrane region" description="Helical" evidence="10">
    <location>
        <begin position="163"/>
        <end position="186"/>
    </location>
</feature>
<dbReference type="InterPro" id="IPR001992">
    <property type="entry name" value="T2SS_GspF/T4SS_PilC_CS"/>
</dbReference>
<keyword evidence="4" id="KW-1003">Cell membrane</keyword>
<dbReference type="GO" id="GO:0015628">
    <property type="term" value="P:protein secretion by the type II secretion system"/>
    <property type="evidence" value="ECO:0007669"/>
    <property type="project" value="TreeGrafter"/>
</dbReference>
<comment type="similarity">
    <text evidence="2 9">Belongs to the GSP F family.</text>
</comment>
<dbReference type="Gene3D" id="1.20.81.30">
    <property type="entry name" value="Type II secretion system (T2SS), domain F"/>
    <property type="match status" value="2"/>
</dbReference>
<dbReference type="PANTHER" id="PTHR30012">
    <property type="entry name" value="GENERAL SECRETION PATHWAY PROTEIN"/>
    <property type="match status" value="1"/>
</dbReference>
<evidence type="ECO:0000313" key="12">
    <source>
        <dbReference type="EMBL" id="KGT88351.1"/>
    </source>
</evidence>
<proteinExistence type="inferred from homology"/>
<comment type="caution">
    <text evidence="12">The sequence shown here is derived from an EMBL/GenBank/DDBJ whole genome shotgun (WGS) entry which is preliminary data.</text>
</comment>
<feature type="domain" description="Type II secretion system protein GspF" evidence="11">
    <location>
        <begin position="271"/>
        <end position="390"/>
    </location>
</feature>
<dbReference type="STRING" id="371042.NG99_21595"/>
<protein>
    <submittedName>
        <fullName evidence="12">Type IV pilin biogenesis protein</fullName>
    </submittedName>
</protein>
<evidence type="ECO:0000256" key="7">
    <source>
        <dbReference type="ARBA" id="ARBA00022989"/>
    </source>
</evidence>
<dbReference type="InterPro" id="IPR042094">
    <property type="entry name" value="T2SS_GspF_sf"/>
</dbReference>
<keyword evidence="13" id="KW-1185">Reference proteome</keyword>
<keyword evidence="8 10" id="KW-0472">Membrane</keyword>
<dbReference type="PRINTS" id="PR00812">
    <property type="entry name" value="BCTERIALGSPF"/>
</dbReference>
<dbReference type="InterPro" id="IPR003004">
    <property type="entry name" value="GspF/PilC"/>
</dbReference>
<evidence type="ECO:0000256" key="4">
    <source>
        <dbReference type="ARBA" id="ARBA00022475"/>
    </source>
</evidence>
<dbReference type="Pfam" id="PF00482">
    <property type="entry name" value="T2SSF"/>
    <property type="match status" value="2"/>
</dbReference>
<reference evidence="12 13" key="1">
    <citation type="submission" date="2014-10" db="EMBL/GenBank/DDBJ databases">
        <title>Genome sequence of Erwinia typographi M043b.</title>
        <authorList>
            <person name="Chan K.-G."/>
            <person name="Tan W.-S."/>
        </authorList>
    </citation>
    <scope>NUCLEOTIDE SEQUENCE [LARGE SCALE GENOMIC DNA]</scope>
    <source>
        <strain evidence="12 13">M043b</strain>
    </source>
</reference>
<dbReference type="FunFam" id="1.20.81.30:FF:000001">
    <property type="entry name" value="Type II secretion system protein F"/>
    <property type="match status" value="2"/>
</dbReference>
<feature type="domain" description="Type II secretion system protein GspF" evidence="11">
    <location>
        <begin position="65"/>
        <end position="187"/>
    </location>
</feature>
<comment type="subcellular location">
    <subcellularLocation>
        <location evidence="1 9">Cell inner membrane</location>
        <topology evidence="1 9">Multi-pass membrane protein</topology>
    </subcellularLocation>
</comment>
<dbReference type="PROSITE" id="PS00874">
    <property type="entry name" value="T2SP_F"/>
    <property type="match status" value="1"/>
</dbReference>
<accession>A0A0A3YSM9</accession>
<evidence type="ECO:0000256" key="8">
    <source>
        <dbReference type="ARBA" id="ARBA00023136"/>
    </source>
</evidence>
<keyword evidence="3 9" id="KW-0813">Transport</keyword>
<sequence>MANALLFRWQAMDKSGAMVQGAFFCHNQQEVMERMLAKGLTPLTLSSGKRYRAKEWQWQQKIALFRQLATLLKAGLTLSASLHLLGEEHQHPGWQALLSQLQTSVAEGIPFSTALAMWPEVFPPLFPALMSVGEVTGRIETCCQQLASQQERQQRLQKKVAKALRYPLFILLLALMVSVGMLVFVLPEFISVYQAFDAPLPAFTAGVVALAEWLQEYGLTLLIAAGILGFGWRWQTQRSSGWQRREQRWLLGLPLMGKLYQGGLLSRIFMTLALTQQAGLTLLQGLQAVEKTLVPLLWREAIQQLQRHIASGHPLHQALKQHPLFNPLCYQLIKVGEESGSLDNMLARLGNMHEEMTNDLADNLAAATEPLMMVITGVLVGALVIAMYLPIFNLGNAMG</sequence>
<gene>
    <name evidence="12" type="ORF">NG99_21595</name>
</gene>
<dbReference type="Proteomes" id="UP000030351">
    <property type="component" value="Unassembled WGS sequence"/>
</dbReference>
<evidence type="ECO:0000256" key="3">
    <source>
        <dbReference type="ARBA" id="ARBA00022448"/>
    </source>
</evidence>
<evidence type="ECO:0000259" key="11">
    <source>
        <dbReference type="Pfam" id="PF00482"/>
    </source>
</evidence>
<dbReference type="PANTHER" id="PTHR30012:SF7">
    <property type="entry name" value="PROTEIN TRANSPORT PROTEIN HOFC HOMOLOG"/>
    <property type="match status" value="1"/>
</dbReference>
<organism evidence="12 13">
    <name type="scientific">Erwinia typographi</name>
    <dbReference type="NCBI Taxonomy" id="371042"/>
    <lineage>
        <taxon>Bacteria</taxon>
        <taxon>Pseudomonadati</taxon>
        <taxon>Pseudomonadota</taxon>
        <taxon>Gammaproteobacteria</taxon>
        <taxon>Enterobacterales</taxon>
        <taxon>Erwiniaceae</taxon>
        <taxon>Erwinia</taxon>
    </lineage>
</organism>
<dbReference type="OrthoDB" id="9805682at2"/>
<dbReference type="eggNOG" id="COG1459">
    <property type="taxonomic scope" value="Bacteria"/>
</dbReference>
<dbReference type="InterPro" id="IPR018076">
    <property type="entry name" value="T2SS_GspF_dom"/>
</dbReference>
<dbReference type="NCBIfam" id="NF007861">
    <property type="entry name" value="PRK10573.1"/>
    <property type="match status" value="1"/>
</dbReference>
<dbReference type="AlphaFoldDB" id="A0A0A3YSM9"/>